<dbReference type="Proteomes" id="UP000268014">
    <property type="component" value="Unassembled WGS sequence"/>
</dbReference>
<accession>A0A0N4X368</accession>
<dbReference type="WBParaSite" id="HPLM_0001881001-mRNA-1">
    <property type="protein sequence ID" value="HPLM_0001881001-mRNA-1"/>
    <property type="gene ID" value="HPLM_0001881001"/>
</dbReference>
<dbReference type="EMBL" id="UZAF01020832">
    <property type="protein sequence ID" value="VDO73294.1"/>
    <property type="molecule type" value="Genomic_DNA"/>
</dbReference>
<evidence type="ECO:0000313" key="3">
    <source>
        <dbReference type="WBParaSite" id="HPLM_0001881001-mRNA-1"/>
    </source>
</evidence>
<reference evidence="1 2" key="2">
    <citation type="submission" date="2018-11" db="EMBL/GenBank/DDBJ databases">
        <authorList>
            <consortium name="Pathogen Informatics"/>
        </authorList>
    </citation>
    <scope>NUCLEOTIDE SEQUENCE [LARGE SCALE GENOMIC DNA]</scope>
    <source>
        <strain evidence="1 2">MHpl1</strain>
    </source>
</reference>
<evidence type="ECO:0000313" key="2">
    <source>
        <dbReference type="Proteomes" id="UP000268014"/>
    </source>
</evidence>
<reference evidence="3" key="1">
    <citation type="submission" date="2017-02" db="UniProtKB">
        <authorList>
            <consortium name="WormBaseParasite"/>
        </authorList>
    </citation>
    <scope>IDENTIFICATION</scope>
</reference>
<evidence type="ECO:0000313" key="1">
    <source>
        <dbReference type="EMBL" id="VDO73294.1"/>
    </source>
</evidence>
<organism evidence="3">
    <name type="scientific">Haemonchus placei</name>
    <name type="common">Barber's pole worm</name>
    <dbReference type="NCBI Taxonomy" id="6290"/>
    <lineage>
        <taxon>Eukaryota</taxon>
        <taxon>Metazoa</taxon>
        <taxon>Ecdysozoa</taxon>
        <taxon>Nematoda</taxon>
        <taxon>Chromadorea</taxon>
        <taxon>Rhabditida</taxon>
        <taxon>Rhabditina</taxon>
        <taxon>Rhabditomorpha</taxon>
        <taxon>Strongyloidea</taxon>
        <taxon>Trichostrongylidae</taxon>
        <taxon>Haemonchus</taxon>
    </lineage>
</organism>
<sequence length="97" mass="10644">MHSVRQVTRYHARTVTSSNPGPVSAFYPSRCLSSAMGNRQSGVSPTVVTRPKRGFFQKLFAKTRLDATALAQTCPPPVSHSVIVVLFSSLSPFPPRW</sequence>
<gene>
    <name evidence="1" type="ORF">HPLM_LOCUS18802</name>
</gene>
<protein>
    <submittedName>
        <fullName evidence="3">Ash family protein</fullName>
    </submittedName>
</protein>
<keyword evidence="2" id="KW-1185">Reference proteome</keyword>
<proteinExistence type="predicted"/>
<name>A0A0N4X368_HAEPC</name>
<dbReference type="AlphaFoldDB" id="A0A0N4X368"/>